<feature type="region of interest" description="Disordered" evidence="1">
    <location>
        <begin position="1"/>
        <end position="65"/>
    </location>
</feature>
<sequence length="594" mass="63761">MSASFEDSPPLFALSESPSSRRVKPLPKRRRTSDGGSQDGSQAGNFPSTPAPDSPVGEPMVDLPSSEFPIPPYYYSLFGGGGLQPQDVYSGNSSFNITKNEPGVRSPGSVVDFHSAYRTTTTGMGPGATSDEDEHNDGDYVDHLQLPGNTKKRKVPAAHGLPPSSTNGGSALPLTPAGLIGDKSLQDALAAEIMMSRISARMSEMDSAEGGVPAVARKSRTSPAALAGLKLKEVLKSRKRQLATVLGAISHGDTLVLDQALSARLPWFGRNSSSSATSERPRSRRRGRHIPKSSSPHRASPPPVTCFPESKFTYECPSATTERLIATREEVSVLHARFEAELARQAAKAAEAASKVLLAGAEGALGKSTGRRQRGGQRKRGVESHLRADGTLQTGTYVDPAFLPAKARIPKKKRSALANASNPHHLRNYVPSRMPNSGAPPASAAQAALNAQNHLSPHPTRFLTADLKPRRQRKSAAEPVPSSNTNPMDEWVCAFCEFDLFYGDEAGFRRALRNRKKILRRRRRARERAALAASRFNSVAPAGGSQDDDTDEDDESPTPGICYSFRTAFPSFLALRTVLSPPRTHPLSGLPAVN</sequence>
<accession>A0A067LUT8</accession>
<dbReference type="HOGENOM" id="CLU_013602_0_0_1"/>
<keyword evidence="3" id="KW-1185">Reference proteome</keyword>
<gene>
    <name evidence="2" type="ORF">BOTBODRAFT_60379</name>
</gene>
<feature type="compositionally biased region" description="Acidic residues" evidence="1">
    <location>
        <begin position="546"/>
        <end position="556"/>
    </location>
</feature>
<organism evidence="2 3">
    <name type="scientific">Botryobasidium botryosum (strain FD-172 SS1)</name>
    <dbReference type="NCBI Taxonomy" id="930990"/>
    <lineage>
        <taxon>Eukaryota</taxon>
        <taxon>Fungi</taxon>
        <taxon>Dikarya</taxon>
        <taxon>Basidiomycota</taxon>
        <taxon>Agaricomycotina</taxon>
        <taxon>Agaricomycetes</taxon>
        <taxon>Cantharellales</taxon>
        <taxon>Botryobasidiaceae</taxon>
        <taxon>Botryobasidium</taxon>
    </lineage>
</organism>
<evidence type="ECO:0000313" key="3">
    <source>
        <dbReference type="Proteomes" id="UP000027195"/>
    </source>
</evidence>
<name>A0A067LUT8_BOTB1</name>
<feature type="compositionally biased region" description="Basic residues" evidence="1">
    <location>
        <begin position="21"/>
        <end position="31"/>
    </location>
</feature>
<feature type="region of interest" description="Disordered" evidence="1">
    <location>
        <begin position="416"/>
        <end position="484"/>
    </location>
</feature>
<evidence type="ECO:0000313" key="2">
    <source>
        <dbReference type="EMBL" id="KDQ06859.1"/>
    </source>
</evidence>
<evidence type="ECO:0000256" key="1">
    <source>
        <dbReference type="SAM" id="MobiDB-lite"/>
    </source>
</evidence>
<feature type="region of interest" description="Disordered" evidence="1">
    <location>
        <begin position="532"/>
        <end position="559"/>
    </location>
</feature>
<dbReference type="OrthoDB" id="2507488at2759"/>
<feature type="compositionally biased region" description="Basic residues" evidence="1">
    <location>
        <begin position="282"/>
        <end position="291"/>
    </location>
</feature>
<protein>
    <submittedName>
        <fullName evidence="2">Uncharacterized protein</fullName>
    </submittedName>
</protein>
<proteinExistence type="predicted"/>
<reference evidence="3" key="1">
    <citation type="journal article" date="2014" name="Proc. Natl. Acad. Sci. U.S.A.">
        <title>Extensive sampling of basidiomycete genomes demonstrates inadequacy of the white-rot/brown-rot paradigm for wood decay fungi.</title>
        <authorList>
            <person name="Riley R."/>
            <person name="Salamov A.A."/>
            <person name="Brown D.W."/>
            <person name="Nagy L.G."/>
            <person name="Floudas D."/>
            <person name="Held B.W."/>
            <person name="Levasseur A."/>
            <person name="Lombard V."/>
            <person name="Morin E."/>
            <person name="Otillar R."/>
            <person name="Lindquist E.A."/>
            <person name="Sun H."/>
            <person name="LaButti K.M."/>
            <person name="Schmutz J."/>
            <person name="Jabbour D."/>
            <person name="Luo H."/>
            <person name="Baker S.E."/>
            <person name="Pisabarro A.G."/>
            <person name="Walton J.D."/>
            <person name="Blanchette R.A."/>
            <person name="Henrissat B."/>
            <person name="Martin F."/>
            <person name="Cullen D."/>
            <person name="Hibbett D.S."/>
            <person name="Grigoriev I.V."/>
        </authorList>
    </citation>
    <scope>NUCLEOTIDE SEQUENCE [LARGE SCALE GENOMIC DNA]</scope>
    <source>
        <strain evidence="3">FD-172 SS1</strain>
    </source>
</reference>
<feature type="compositionally biased region" description="Low complexity" evidence="1">
    <location>
        <begin position="439"/>
        <end position="456"/>
    </location>
</feature>
<dbReference type="EMBL" id="KL198121">
    <property type="protein sequence ID" value="KDQ06859.1"/>
    <property type="molecule type" value="Genomic_DNA"/>
</dbReference>
<dbReference type="AlphaFoldDB" id="A0A067LUT8"/>
<dbReference type="InParanoid" id="A0A067LUT8"/>
<dbReference type="Proteomes" id="UP000027195">
    <property type="component" value="Unassembled WGS sequence"/>
</dbReference>
<feature type="region of interest" description="Disordered" evidence="1">
    <location>
        <begin position="150"/>
        <end position="170"/>
    </location>
</feature>
<feature type="region of interest" description="Disordered" evidence="1">
    <location>
        <begin position="270"/>
        <end position="307"/>
    </location>
</feature>